<organism evidence="4 5">
    <name type="scientific">Scophthalmus maximus</name>
    <name type="common">Turbot</name>
    <name type="synonym">Psetta maxima</name>
    <dbReference type="NCBI Taxonomy" id="52904"/>
    <lineage>
        <taxon>Eukaryota</taxon>
        <taxon>Metazoa</taxon>
        <taxon>Chordata</taxon>
        <taxon>Craniata</taxon>
        <taxon>Vertebrata</taxon>
        <taxon>Euteleostomi</taxon>
        <taxon>Actinopterygii</taxon>
        <taxon>Neopterygii</taxon>
        <taxon>Teleostei</taxon>
        <taxon>Neoteleostei</taxon>
        <taxon>Acanthomorphata</taxon>
        <taxon>Carangaria</taxon>
        <taxon>Pleuronectiformes</taxon>
        <taxon>Pleuronectoidei</taxon>
        <taxon>Scophthalmidae</taxon>
        <taxon>Scophthalmus</taxon>
    </lineage>
</organism>
<dbReference type="PANTHER" id="PTHR28626">
    <property type="entry name" value="SRR1-LIKE PROTEIN"/>
    <property type="match status" value="1"/>
</dbReference>
<evidence type="ECO:0000256" key="2">
    <source>
        <dbReference type="SAM" id="MobiDB-lite"/>
    </source>
</evidence>
<dbReference type="GO" id="GO:0005737">
    <property type="term" value="C:cytoplasm"/>
    <property type="evidence" value="ECO:0007669"/>
    <property type="project" value="TreeGrafter"/>
</dbReference>
<dbReference type="InterPro" id="IPR012942">
    <property type="entry name" value="SRR1-like"/>
</dbReference>
<feature type="region of interest" description="Disordered" evidence="2">
    <location>
        <begin position="1"/>
        <end position="23"/>
    </location>
</feature>
<accession>A0A6A4SRX7</accession>
<comment type="caution">
    <text evidence="4">The sequence shown here is derived from an EMBL/GenBank/DDBJ whole genome shotgun (WGS) entry which is preliminary data.</text>
</comment>
<name>A0A6A4SRX7_SCOMX</name>
<dbReference type="InterPro" id="IPR040044">
    <property type="entry name" value="SRR1L"/>
</dbReference>
<evidence type="ECO:0000313" key="5">
    <source>
        <dbReference type="Proteomes" id="UP000438429"/>
    </source>
</evidence>
<evidence type="ECO:0000313" key="4">
    <source>
        <dbReference type="EMBL" id="KAF0033804.1"/>
    </source>
</evidence>
<sequence length="322" mass="36694">MSDTGEEWQMARRRKGAARKPKTLLGSTASTCCQEQLDVGKTVKRIRDTASELRCEEFWQDWKGQLQAAGSSSPSKPPENKDTEDPTEQPDKGREDRLCQQLECVCYGLGSFSSCAAARYQLAMLLLLLDAGQIPLEDCSVFDPVFSTGEREVLRNLGLTVLTENEEGKRLATKPTLFYLMHCGKALYNNLLWKNWSTQCLPLMTIVGNGFNGMRERFVQDTNKRDDLKEREEVKFALCCANRTIGREFERDYSYISLAVDVCEERRLLCPSRLIDVFSDTAVITFPTSSLYRLPQSTWAEPQEPQYQHCPDLEIILREKQS</sequence>
<proteinExistence type="inferred from homology"/>
<dbReference type="Proteomes" id="UP000438429">
    <property type="component" value="Unassembled WGS sequence"/>
</dbReference>
<dbReference type="Pfam" id="PF07985">
    <property type="entry name" value="SRR1"/>
    <property type="match status" value="1"/>
</dbReference>
<evidence type="ECO:0000256" key="1">
    <source>
        <dbReference type="ARBA" id="ARBA00009856"/>
    </source>
</evidence>
<comment type="similarity">
    <text evidence="1">Belongs to the SRR1 family.</text>
</comment>
<feature type="compositionally biased region" description="Basic residues" evidence="2">
    <location>
        <begin position="11"/>
        <end position="22"/>
    </location>
</feature>
<gene>
    <name evidence="4" type="ORF">F2P81_013870</name>
</gene>
<protein>
    <recommendedName>
        <fullName evidence="3">SRR1-like domain-containing protein</fullName>
    </recommendedName>
</protein>
<feature type="region of interest" description="Disordered" evidence="2">
    <location>
        <begin position="66"/>
        <end position="94"/>
    </location>
</feature>
<dbReference type="EMBL" id="VEVO01000012">
    <property type="protein sequence ID" value="KAF0033804.1"/>
    <property type="molecule type" value="Genomic_DNA"/>
</dbReference>
<evidence type="ECO:0000259" key="3">
    <source>
        <dbReference type="Pfam" id="PF07985"/>
    </source>
</evidence>
<feature type="domain" description="SRR1-like" evidence="3">
    <location>
        <begin position="101"/>
        <end position="284"/>
    </location>
</feature>
<feature type="compositionally biased region" description="Basic and acidic residues" evidence="2">
    <location>
        <begin position="78"/>
        <end position="94"/>
    </location>
</feature>
<dbReference type="PANTHER" id="PTHR28626:SF3">
    <property type="entry name" value="SRR1-LIKE PROTEIN"/>
    <property type="match status" value="1"/>
</dbReference>
<reference evidence="4 5" key="1">
    <citation type="submission" date="2019-06" db="EMBL/GenBank/DDBJ databases">
        <title>Draft genomes of female and male turbot (Scophthalmus maximus).</title>
        <authorList>
            <person name="Xu H."/>
            <person name="Xu X.-W."/>
            <person name="Shao C."/>
            <person name="Chen S."/>
        </authorList>
    </citation>
    <scope>NUCLEOTIDE SEQUENCE [LARGE SCALE GENOMIC DNA]</scope>
    <source>
        <strain evidence="4">Ysfricsl-2016a</strain>
        <tissue evidence="4">Blood</tissue>
    </source>
</reference>
<dbReference type="GO" id="GO:0005634">
    <property type="term" value="C:nucleus"/>
    <property type="evidence" value="ECO:0007669"/>
    <property type="project" value="TreeGrafter"/>
</dbReference>
<dbReference type="AlphaFoldDB" id="A0A6A4SRX7"/>